<gene>
    <name evidence="4" type="ORF">LLUT_LOCUS11750</name>
</gene>
<reference evidence="4 5" key="1">
    <citation type="submission" date="2024-03" db="EMBL/GenBank/DDBJ databases">
        <authorList>
            <person name="Martinez-Hernandez J."/>
        </authorList>
    </citation>
    <scope>NUCLEOTIDE SEQUENCE [LARGE SCALE GENOMIC DNA]</scope>
</reference>
<dbReference type="PANTHER" id="PTHR48009">
    <property type="entry name" value="LEUCINE-RICH REPEAT (LRR) FAMILY PROTEIN"/>
    <property type="match status" value="1"/>
</dbReference>
<name>A0AAV1WMV0_LUPLU</name>
<comment type="caution">
    <text evidence="4">The sequence shown here is derived from an EMBL/GenBank/DDBJ whole genome shotgun (WGS) entry which is preliminary data.</text>
</comment>
<feature type="chain" id="PRO_5043505836" evidence="3">
    <location>
        <begin position="19"/>
        <end position="221"/>
    </location>
</feature>
<keyword evidence="3" id="KW-0732">Signal</keyword>
<keyword evidence="2" id="KW-0677">Repeat</keyword>
<protein>
    <submittedName>
        <fullName evidence="4">Uncharacterized protein</fullName>
    </submittedName>
</protein>
<dbReference type="Proteomes" id="UP001497480">
    <property type="component" value="Unassembled WGS sequence"/>
</dbReference>
<keyword evidence="5" id="KW-1185">Reference proteome</keyword>
<dbReference type="InterPro" id="IPR053213">
    <property type="entry name" value="RLP29"/>
</dbReference>
<organism evidence="4 5">
    <name type="scientific">Lupinus luteus</name>
    <name type="common">European yellow lupine</name>
    <dbReference type="NCBI Taxonomy" id="3873"/>
    <lineage>
        <taxon>Eukaryota</taxon>
        <taxon>Viridiplantae</taxon>
        <taxon>Streptophyta</taxon>
        <taxon>Embryophyta</taxon>
        <taxon>Tracheophyta</taxon>
        <taxon>Spermatophyta</taxon>
        <taxon>Magnoliopsida</taxon>
        <taxon>eudicotyledons</taxon>
        <taxon>Gunneridae</taxon>
        <taxon>Pentapetalae</taxon>
        <taxon>rosids</taxon>
        <taxon>fabids</taxon>
        <taxon>Fabales</taxon>
        <taxon>Fabaceae</taxon>
        <taxon>Papilionoideae</taxon>
        <taxon>50 kb inversion clade</taxon>
        <taxon>genistoids sensu lato</taxon>
        <taxon>core genistoids</taxon>
        <taxon>Genisteae</taxon>
        <taxon>Lupinus</taxon>
    </lineage>
</organism>
<evidence type="ECO:0000313" key="4">
    <source>
        <dbReference type="EMBL" id="CAL0310690.1"/>
    </source>
</evidence>
<accession>A0AAV1WMV0</accession>
<dbReference type="Pfam" id="PF00560">
    <property type="entry name" value="LRR_1"/>
    <property type="match status" value="2"/>
</dbReference>
<dbReference type="Gene3D" id="3.80.10.10">
    <property type="entry name" value="Ribonuclease Inhibitor"/>
    <property type="match status" value="1"/>
</dbReference>
<keyword evidence="1" id="KW-0433">Leucine-rich repeat</keyword>
<evidence type="ECO:0000256" key="2">
    <source>
        <dbReference type="ARBA" id="ARBA00022737"/>
    </source>
</evidence>
<dbReference type="EMBL" id="CAXHTB010000008">
    <property type="protein sequence ID" value="CAL0310690.1"/>
    <property type="molecule type" value="Genomic_DNA"/>
</dbReference>
<dbReference type="InterPro" id="IPR032675">
    <property type="entry name" value="LRR_dom_sf"/>
</dbReference>
<evidence type="ECO:0000256" key="3">
    <source>
        <dbReference type="SAM" id="SignalP"/>
    </source>
</evidence>
<dbReference type="AlphaFoldDB" id="A0AAV1WMV0"/>
<proteinExistence type="predicted"/>
<sequence>MLLAAFYLSSSAFGATLSDDEVKALKDIAKTLGKKDWDFSVDPCSPERNWKSLIEVNEEENAVICNCSFANATICHVTNISLLGNRITGSIPIEIANISTLQSFVVEANQLSGNLPAELGNLSQIQRMLLSSNNFTGEIPPTFAKLTSLQDLVIQGSGFSGPIPSGISLMKSLIVLRISDLKGSEFSPFPRLDNLPLRHLYLTGNSFTGSVPTWAKSVKNV</sequence>
<feature type="signal peptide" evidence="3">
    <location>
        <begin position="1"/>
        <end position="18"/>
    </location>
</feature>
<evidence type="ECO:0000256" key="1">
    <source>
        <dbReference type="ARBA" id="ARBA00022614"/>
    </source>
</evidence>
<dbReference type="PANTHER" id="PTHR48009:SF4">
    <property type="entry name" value="LEUCINE-RICH REPEAT (LRR) FAMILY PROTEIN"/>
    <property type="match status" value="1"/>
</dbReference>
<dbReference type="SUPFAM" id="SSF52058">
    <property type="entry name" value="L domain-like"/>
    <property type="match status" value="1"/>
</dbReference>
<dbReference type="FunFam" id="3.80.10.10:FF:000383">
    <property type="entry name" value="Leucine-rich repeat receptor protein kinase EMS1"/>
    <property type="match status" value="1"/>
</dbReference>
<dbReference type="InterPro" id="IPR001611">
    <property type="entry name" value="Leu-rich_rpt"/>
</dbReference>
<evidence type="ECO:0000313" key="5">
    <source>
        <dbReference type="Proteomes" id="UP001497480"/>
    </source>
</evidence>